<accession>A0A2S4L5Z0</accession>
<dbReference type="Proteomes" id="UP000237481">
    <property type="component" value="Unassembled WGS sequence"/>
</dbReference>
<dbReference type="GO" id="GO:0008843">
    <property type="term" value="F:endochitinase activity"/>
    <property type="evidence" value="ECO:0007669"/>
    <property type="project" value="UniProtKB-EC"/>
</dbReference>
<protein>
    <recommendedName>
        <fullName evidence="2">chitinase</fullName>
        <ecNumber evidence="2">3.2.1.14</ecNumber>
    </recommendedName>
</protein>
<dbReference type="InterPro" id="IPR050314">
    <property type="entry name" value="Glycosyl_Hydrlase_18"/>
</dbReference>
<dbReference type="OrthoDB" id="4924445at2759"/>
<dbReference type="SUPFAM" id="SSF54556">
    <property type="entry name" value="Chitinase insertion domain"/>
    <property type="match status" value="1"/>
</dbReference>
<organism evidence="4 5">
    <name type="scientific">Tolypocladium paradoxum</name>
    <dbReference type="NCBI Taxonomy" id="94208"/>
    <lineage>
        <taxon>Eukaryota</taxon>
        <taxon>Fungi</taxon>
        <taxon>Dikarya</taxon>
        <taxon>Ascomycota</taxon>
        <taxon>Pezizomycotina</taxon>
        <taxon>Sordariomycetes</taxon>
        <taxon>Hypocreomycetidae</taxon>
        <taxon>Hypocreales</taxon>
        <taxon>Ophiocordycipitaceae</taxon>
        <taxon>Tolypocladium</taxon>
    </lineage>
</organism>
<dbReference type="STRING" id="94208.A0A2S4L5Z0"/>
<dbReference type="SUPFAM" id="SSF51445">
    <property type="entry name" value="(Trans)glycosidases"/>
    <property type="match status" value="1"/>
</dbReference>
<name>A0A2S4L5Z0_9HYPO</name>
<reference evidence="4 5" key="1">
    <citation type="submission" date="2018-01" db="EMBL/GenBank/DDBJ databases">
        <title>Harnessing the power of phylogenomics to disentangle the directionality and signatures of interkingdom host jumping in the parasitic fungal genus Tolypocladium.</title>
        <authorList>
            <person name="Quandt C.A."/>
            <person name="Patterson W."/>
            <person name="Spatafora J.W."/>
        </authorList>
    </citation>
    <scope>NUCLEOTIDE SEQUENCE [LARGE SCALE GENOMIC DNA]</scope>
    <source>
        <strain evidence="4 5">NRBC 100945</strain>
    </source>
</reference>
<evidence type="ECO:0000256" key="1">
    <source>
        <dbReference type="ARBA" id="ARBA00008682"/>
    </source>
</evidence>
<evidence type="ECO:0000313" key="5">
    <source>
        <dbReference type="Proteomes" id="UP000237481"/>
    </source>
</evidence>
<dbReference type="Gene3D" id="3.20.20.80">
    <property type="entry name" value="Glycosidases"/>
    <property type="match status" value="1"/>
</dbReference>
<gene>
    <name evidence="4" type="ORF">TPAR_01967</name>
</gene>
<evidence type="ECO:0000313" key="4">
    <source>
        <dbReference type="EMBL" id="POR37827.1"/>
    </source>
</evidence>
<dbReference type="InterPro" id="IPR001223">
    <property type="entry name" value="Glyco_hydro18_cat"/>
</dbReference>
<proteinExistence type="inferred from homology"/>
<dbReference type="EMBL" id="PKSG01000200">
    <property type="protein sequence ID" value="POR37827.1"/>
    <property type="molecule type" value="Genomic_DNA"/>
</dbReference>
<dbReference type="PANTHER" id="PTHR11177:SF333">
    <property type="entry name" value="CHITINASE"/>
    <property type="match status" value="1"/>
</dbReference>
<dbReference type="GO" id="GO:0005975">
    <property type="term" value="P:carbohydrate metabolic process"/>
    <property type="evidence" value="ECO:0007669"/>
    <property type="project" value="InterPro"/>
</dbReference>
<dbReference type="PANTHER" id="PTHR11177">
    <property type="entry name" value="CHITINASE"/>
    <property type="match status" value="1"/>
</dbReference>
<dbReference type="EC" id="3.2.1.14" evidence="2"/>
<evidence type="ECO:0000259" key="3">
    <source>
        <dbReference type="Pfam" id="PF00704"/>
    </source>
</evidence>
<dbReference type="AlphaFoldDB" id="A0A2S4L5Z0"/>
<dbReference type="InterPro" id="IPR029070">
    <property type="entry name" value="Chitinase_insertion_sf"/>
</dbReference>
<dbReference type="Pfam" id="PF00704">
    <property type="entry name" value="Glyco_hydro_18"/>
    <property type="match status" value="1"/>
</dbReference>
<comment type="caution">
    <text evidence="4">The sequence shown here is derived from an EMBL/GenBank/DDBJ whole genome shotgun (WGS) entry which is preliminary data.</text>
</comment>
<dbReference type="InterPro" id="IPR017853">
    <property type="entry name" value="GH"/>
</dbReference>
<comment type="similarity">
    <text evidence="1">Belongs to the glycosyl hydrolase 18 family. Chitinase class V subfamily.</text>
</comment>
<keyword evidence="5" id="KW-1185">Reference proteome</keyword>
<feature type="domain" description="GH18" evidence="3">
    <location>
        <begin position="4"/>
        <end position="162"/>
    </location>
</feature>
<evidence type="ECO:0000256" key="2">
    <source>
        <dbReference type="ARBA" id="ARBA00012729"/>
    </source>
</evidence>
<sequence length="236" mass="27096">MILLFKDIRAAMDKSGRSLELTFTIPASFWYLRWFHVPALLKYHGSGSIVYPHINLSEIKLAAELLWRNDISPSQGNIGYGFYGRSFMLADSSCYNPGCAFGDAAKPIYLEHYEPMDFLAKNSITPVWAKEAVVKHFTSDGNQWVSFDDEETFKQKRDWANDVGVLHAPRLRRRDRDRRVKNRMAGTRIRAQSRTRSLERLTQPFSPMARSCHPGCRRDGRLAGCGWRGKTWTGMT</sequence>